<dbReference type="Proteomes" id="UP000593561">
    <property type="component" value="Unassembled WGS sequence"/>
</dbReference>
<proteinExistence type="predicted"/>
<reference evidence="1 2" key="1">
    <citation type="journal article" date="2019" name="Genome Biol. Evol.">
        <title>Insights into the evolution of the New World diploid cottons (Gossypium, subgenus Houzingenia) based on genome sequencing.</title>
        <authorList>
            <person name="Grover C.E."/>
            <person name="Arick M.A. 2nd"/>
            <person name="Thrash A."/>
            <person name="Conover J.L."/>
            <person name="Sanders W.S."/>
            <person name="Peterson D.G."/>
            <person name="Frelichowski J.E."/>
            <person name="Scheffler J.A."/>
            <person name="Scheffler B.E."/>
            <person name="Wendel J.F."/>
        </authorList>
    </citation>
    <scope>NUCLEOTIDE SEQUENCE [LARGE SCALE GENOMIC DNA]</scope>
    <source>
        <strain evidence="1">27</strain>
        <tissue evidence="1">Leaf</tissue>
    </source>
</reference>
<dbReference type="AlphaFoldDB" id="A0A7J8TBL1"/>
<organism evidence="1 2">
    <name type="scientific">Gossypium davidsonii</name>
    <name type="common">Davidson's cotton</name>
    <name type="synonym">Gossypium klotzschianum subsp. davidsonii</name>
    <dbReference type="NCBI Taxonomy" id="34287"/>
    <lineage>
        <taxon>Eukaryota</taxon>
        <taxon>Viridiplantae</taxon>
        <taxon>Streptophyta</taxon>
        <taxon>Embryophyta</taxon>
        <taxon>Tracheophyta</taxon>
        <taxon>Spermatophyta</taxon>
        <taxon>Magnoliopsida</taxon>
        <taxon>eudicotyledons</taxon>
        <taxon>Gunneridae</taxon>
        <taxon>Pentapetalae</taxon>
        <taxon>rosids</taxon>
        <taxon>malvids</taxon>
        <taxon>Malvales</taxon>
        <taxon>Malvaceae</taxon>
        <taxon>Malvoideae</taxon>
        <taxon>Gossypium</taxon>
    </lineage>
</organism>
<keyword evidence="2" id="KW-1185">Reference proteome</keyword>
<protein>
    <submittedName>
        <fullName evidence="1">Uncharacterized protein</fullName>
    </submittedName>
</protein>
<evidence type="ECO:0000313" key="1">
    <source>
        <dbReference type="EMBL" id="MBA0635548.1"/>
    </source>
</evidence>
<dbReference type="EMBL" id="JABFAC010242230">
    <property type="protein sequence ID" value="MBA0635548.1"/>
    <property type="molecule type" value="Genomic_DNA"/>
</dbReference>
<sequence>MLNSGVSGIVHFCYKKRGMLKL</sequence>
<gene>
    <name evidence="1" type="ORF">Godav_022112</name>
</gene>
<accession>A0A7J8TBL1</accession>
<evidence type="ECO:0000313" key="2">
    <source>
        <dbReference type="Proteomes" id="UP000593561"/>
    </source>
</evidence>
<comment type="caution">
    <text evidence="1">The sequence shown here is derived from an EMBL/GenBank/DDBJ whole genome shotgun (WGS) entry which is preliminary data.</text>
</comment>
<name>A0A7J8TBL1_GOSDV</name>